<dbReference type="Proteomes" id="UP000315289">
    <property type="component" value="Unassembled WGS sequence"/>
</dbReference>
<protein>
    <submittedName>
        <fullName evidence="1">Uncharacterized protein</fullName>
    </submittedName>
</protein>
<evidence type="ECO:0000313" key="2">
    <source>
        <dbReference type="Proteomes" id="UP000315289"/>
    </source>
</evidence>
<comment type="caution">
    <text evidence="1">The sequence shown here is derived from an EMBL/GenBank/DDBJ whole genome shotgun (WGS) entry which is preliminary data.</text>
</comment>
<dbReference type="EMBL" id="VOAH01000006">
    <property type="protein sequence ID" value="TVP40793.1"/>
    <property type="molecule type" value="Genomic_DNA"/>
</dbReference>
<dbReference type="RefSeq" id="WP_144730382.1">
    <property type="nucleotide sequence ID" value="NZ_ML675582.1"/>
</dbReference>
<sequence length="69" mass="8065">METIIMTPTLDEYINLLPDGSRKFKHRIIVKRDSADFAKVLTGIPVINNQTNELIAFVDLKWENEDYNR</sequence>
<keyword evidence="2" id="KW-1185">Reference proteome</keyword>
<name>A0A557SW24_9ARCH</name>
<gene>
    <name evidence="1" type="ORF">NARC_60180</name>
</gene>
<reference evidence="1 2" key="1">
    <citation type="journal article" date="2019" name="Front. Microbiol.">
        <title>Ammonia Oxidation by the Arctic Terrestrial Thaumarchaeote Candidatus Nitrosocosmicus arcticus Is Stimulated by Increasing Temperatures.</title>
        <authorList>
            <person name="Alves R.J.E."/>
            <person name="Kerou M."/>
            <person name="Zappe A."/>
            <person name="Bittner R."/>
            <person name="Abby S.S."/>
            <person name="Schmidt H.A."/>
            <person name="Pfeifer K."/>
            <person name="Schleper C."/>
        </authorList>
    </citation>
    <scope>NUCLEOTIDE SEQUENCE [LARGE SCALE GENOMIC DNA]</scope>
    <source>
        <strain evidence="1 2">Kfb</strain>
    </source>
</reference>
<evidence type="ECO:0000313" key="1">
    <source>
        <dbReference type="EMBL" id="TVP40793.1"/>
    </source>
</evidence>
<accession>A0A557SW24</accession>
<dbReference type="AlphaFoldDB" id="A0A557SW24"/>
<proteinExistence type="predicted"/>
<organism evidence="1 2">
    <name type="scientific">Candidatus Nitrosocosmicus arcticus</name>
    <dbReference type="NCBI Taxonomy" id="2035267"/>
    <lineage>
        <taxon>Archaea</taxon>
        <taxon>Nitrososphaerota</taxon>
        <taxon>Nitrososphaeria</taxon>
        <taxon>Nitrososphaerales</taxon>
        <taxon>Nitrososphaeraceae</taxon>
        <taxon>Candidatus Nitrosocosmicus</taxon>
    </lineage>
</organism>
<dbReference type="OrthoDB" id="10308at2157"/>